<proteinExistence type="predicted"/>
<evidence type="ECO:0000259" key="1">
    <source>
        <dbReference type="Pfam" id="PF17881"/>
    </source>
</evidence>
<dbReference type="Proteomes" id="UP001516662">
    <property type="component" value="Unassembled WGS sequence"/>
</dbReference>
<dbReference type="Gene3D" id="3.10.450.40">
    <property type="match status" value="2"/>
</dbReference>
<gene>
    <name evidence="2" type="ORF">IMZ08_19620</name>
</gene>
<evidence type="ECO:0000313" key="2">
    <source>
        <dbReference type="EMBL" id="MBE4910250.1"/>
    </source>
</evidence>
<dbReference type="InterPro" id="IPR046350">
    <property type="entry name" value="Cystatin_sf"/>
</dbReference>
<accession>A0ABR9QP15</accession>
<keyword evidence="3" id="KW-1185">Reference proteome</keyword>
<comment type="caution">
    <text evidence="2">The sequence shown here is derived from an EMBL/GenBank/DDBJ whole genome shotgun (WGS) entry which is preliminary data.</text>
</comment>
<organism evidence="2 3">
    <name type="scientific">Litchfieldia luteola</name>
    <dbReference type="NCBI Taxonomy" id="682179"/>
    <lineage>
        <taxon>Bacteria</taxon>
        <taxon>Bacillati</taxon>
        <taxon>Bacillota</taxon>
        <taxon>Bacilli</taxon>
        <taxon>Bacillales</taxon>
        <taxon>Bacillaceae</taxon>
        <taxon>Litchfieldia</taxon>
    </lineage>
</organism>
<dbReference type="RefSeq" id="WP_193539504.1">
    <property type="nucleotide sequence ID" value="NZ_JADCLJ010000024.1"/>
</dbReference>
<protein>
    <submittedName>
        <fullName evidence="2">DUF5590 domain-containing protein</fullName>
    </submittedName>
</protein>
<name>A0ABR9QP15_9BACI</name>
<dbReference type="Pfam" id="PF17881">
    <property type="entry name" value="TseB"/>
    <property type="match status" value="1"/>
</dbReference>
<dbReference type="EMBL" id="JADCLJ010000024">
    <property type="protein sequence ID" value="MBE4910250.1"/>
    <property type="molecule type" value="Genomic_DNA"/>
</dbReference>
<feature type="domain" description="Cell wall elongation regulator TseB-like" evidence="1">
    <location>
        <begin position="36"/>
        <end position="79"/>
    </location>
</feature>
<dbReference type="SUPFAM" id="SSF54403">
    <property type="entry name" value="Cystatin/monellin"/>
    <property type="match status" value="2"/>
</dbReference>
<evidence type="ECO:0000313" key="3">
    <source>
        <dbReference type="Proteomes" id="UP001516662"/>
    </source>
</evidence>
<sequence>MKKWIFLSILILVIGFWQAISVYITAMEPKREIEQQAIEIARAQANIHTIYEVTTYYGSESYQVVQGISDENVPLIVWIAENSDEIVIKRQDEGLRKEDVVNRLVSERNPQEIRSVRLGMEKNIPLWEVIYLNENNRLTYYYSDFETGDLLKRTTP</sequence>
<dbReference type="InterPro" id="IPR041401">
    <property type="entry name" value="TseB-like_dom"/>
</dbReference>
<reference evidence="2 3" key="1">
    <citation type="submission" date="2020-10" db="EMBL/GenBank/DDBJ databases">
        <title>Bacillus sp. HD4P25, an endophyte from a halophyte.</title>
        <authorList>
            <person name="Sun J.-Q."/>
        </authorList>
    </citation>
    <scope>NUCLEOTIDE SEQUENCE [LARGE SCALE GENOMIC DNA]</scope>
    <source>
        <strain evidence="2 3">YIM 93174</strain>
    </source>
</reference>